<accession>A0ACC3T6D4</accession>
<proteinExistence type="predicted"/>
<protein>
    <submittedName>
        <fullName evidence="1">Uncharacterized protein</fullName>
    </submittedName>
</protein>
<dbReference type="Proteomes" id="UP001433508">
    <property type="component" value="Unassembled WGS sequence"/>
</dbReference>
<gene>
    <name evidence="1" type="ORF">V1525DRAFT_387515</name>
</gene>
<reference evidence="2" key="1">
    <citation type="journal article" date="2024" name="Front. Bioeng. Biotechnol.">
        <title>Genome-scale model development and genomic sequencing of the oleaginous clade Lipomyces.</title>
        <authorList>
            <person name="Czajka J.J."/>
            <person name="Han Y."/>
            <person name="Kim J."/>
            <person name="Mondo S.J."/>
            <person name="Hofstad B.A."/>
            <person name="Robles A."/>
            <person name="Haridas S."/>
            <person name="Riley R."/>
            <person name="LaButti K."/>
            <person name="Pangilinan J."/>
            <person name="Andreopoulos W."/>
            <person name="Lipzen A."/>
            <person name="Yan J."/>
            <person name="Wang M."/>
            <person name="Ng V."/>
            <person name="Grigoriev I.V."/>
            <person name="Spatafora J.W."/>
            <person name="Magnuson J.K."/>
            <person name="Baker S.E."/>
            <person name="Pomraning K.R."/>
        </authorList>
    </citation>
    <scope>NUCLEOTIDE SEQUENCE [LARGE SCALE GENOMIC DNA]</scope>
    <source>
        <strain evidence="2">CBS 7786</strain>
    </source>
</reference>
<evidence type="ECO:0000313" key="1">
    <source>
        <dbReference type="EMBL" id="KAK9238447.1"/>
    </source>
</evidence>
<evidence type="ECO:0000313" key="2">
    <source>
        <dbReference type="Proteomes" id="UP001433508"/>
    </source>
</evidence>
<dbReference type="EMBL" id="MU971356">
    <property type="protein sequence ID" value="KAK9238447.1"/>
    <property type="molecule type" value="Genomic_DNA"/>
</dbReference>
<organism evidence="1 2">
    <name type="scientific">Lipomyces kononenkoae</name>
    <name type="common">Yeast</name>
    <dbReference type="NCBI Taxonomy" id="34357"/>
    <lineage>
        <taxon>Eukaryota</taxon>
        <taxon>Fungi</taxon>
        <taxon>Dikarya</taxon>
        <taxon>Ascomycota</taxon>
        <taxon>Saccharomycotina</taxon>
        <taxon>Lipomycetes</taxon>
        <taxon>Lipomycetales</taxon>
        <taxon>Lipomycetaceae</taxon>
        <taxon>Lipomyces</taxon>
    </lineage>
</organism>
<comment type="caution">
    <text evidence="1">The sequence shown here is derived from an EMBL/GenBank/DDBJ whole genome shotgun (WGS) entry which is preliminary data.</text>
</comment>
<keyword evidence="2" id="KW-1185">Reference proteome</keyword>
<name>A0ACC3T6D4_LIPKO</name>
<sequence>MQARSRIASSSFPREVDYYLLNDGSDEEAEPEDRIRKVARLDSESNIDGSADNVAHTDVLPEESASQAETRSDSAMIHVLYGPSKDFGLNALRLGFLVTQNPMIKECWRRIAVSTWVTTFSDRVFTAFLNDDDFFSTHMQQYQIKLAEAHARTTSFLQDHGIPFAASNASLFVWIDLSAWLKYFPKPDLKSSMADASQEMQLTRHPIKHGAFLNPSEAKERTAFF</sequence>